<dbReference type="Gene3D" id="3.40.50.300">
    <property type="entry name" value="P-loop containing nucleotide triphosphate hydrolases"/>
    <property type="match status" value="1"/>
</dbReference>
<keyword evidence="2" id="KW-0812">Transmembrane</keyword>
<dbReference type="PANTHER" id="PTHR18867">
    <property type="entry name" value="RAD50"/>
    <property type="match status" value="1"/>
</dbReference>
<evidence type="ECO:0000313" key="4">
    <source>
        <dbReference type="Proteomes" id="UP000823046"/>
    </source>
</evidence>
<keyword evidence="2" id="KW-0472">Membrane</keyword>
<proteinExistence type="predicted"/>
<comment type="caution">
    <text evidence="3">The sequence shown here is derived from an EMBL/GenBank/DDBJ whole genome shotgun (WGS) entry which is preliminary data.</text>
</comment>
<name>A0ABQ7JDZ5_9APIC</name>
<evidence type="ECO:0000313" key="3">
    <source>
        <dbReference type="EMBL" id="KAF8822184.1"/>
    </source>
</evidence>
<feature type="coiled-coil region" evidence="1">
    <location>
        <begin position="16"/>
        <end position="68"/>
    </location>
</feature>
<sequence length="525" mass="60916">MTSSSTFSSMEDIASLNLQLKEIINKENKVRNLKEDFYSQLHKKEIENERLKAAHTEATRNVHQNKEKKDKIISLEEEKMKQMAVLHSHEETLSKNLSEQAKVLADRKHKKEEMETCAEKSKEFRLHFSQYIHRLKEIHEEIFKTENSLSKLAISSEEDDTVQEDKELCSKALRENRKKKMETQEILLQNQQLEITLKKNLELKRKEFEIQKLHEAVATIKTKIGNMDFEDLKRKLKEATHQTTQIQLKIALVEGALSNRSEVISQLKTSLSSSLFNNIDKIYETNLVAAEASAIATKDLSKYHTALDKALMKYHSMKMEEINQSIKDLWQTIYTGQDIDSIAVRSDADNDVDFVSSYGQRSYNYRIVMIKNGVELEMRGRCSAGQKVLASLIIRLALAESFCVNCGILALDEPTTNLDQYNIENFAKALASLIEMRKDNSNFQLILITHDEDFVFQLAKHSMCDNYYKVEKDSKGDSIIQQADIRKRNFSFYIYISKCNVLLLFFGNANVYKTLRRKSMRRRME</sequence>
<keyword evidence="4" id="KW-1185">Reference proteome</keyword>
<keyword evidence="1" id="KW-0175">Coiled coil</keyword>
<protein>
    <submittedName>
        <fullName evidence="3">RecF/RecN/SMC N terminal domain-containing protein</fullName>
    </submittedName>
</protein>
<keyword evidence="2" id="KW-1133">Transmembrane helix</keyword>
<dbReference type="Proteomes" id="UP000823046">
    <property type="component" value="Unassembled WGS sequence"/>
</dbReference>
<dbReference type="InterPro" id="IPR027417">
    <property type="entry name" value="P-loop_NTPase"/>
</dbReference>
<dbReference type="EMBL" id="JADAQX010000075">
    <property type="protein sequence ID" value="KAF8822184.1"/>
    <property type="molecule type" value="Genomic_DNA"/>
</dbReference>
<accession>A0ABQ7JDZ5</accession>
<organism evidence="3 4">
    <name type="scientific">Cardiosporidium cionae</name>
    <dbReference type="NCBI Taxonomy" id="476202"/>
    <lineage>
        <taxon>Eukaryota</taxon>
        <taxon>Sar</taxon>
        <taxon>Alveolata</taxon>
        <taxon>Apicomplexa</taxon>
        <taxon>Aconoidasida</taxon>
        <taxon>Nephromycida</taxon>
        <taxon>Cardiosporidium</taxon>
    </lineage>
</organism>
<dbReference type="PANTHER" id="PTHR18867:SF12">
    <property type="entry name" value="DNA REPAIR PROTEIN RAD50"/>
    <property type="match status" value="1"/>
</dbReference>
<feature type="transmembrane region" description="Helical" evidence="2">
    <location>
        <begin position="492"/>
        <end position="512"/>
    </location>
</feature>
<reference evidence="3 4" key="1">
    <citation type="journal article" date="2020" name="bioRxiv">
        <title>Metabolic contributions of an alphaproteobacterial endosymbiont in the apicomplexan Cardiosporidium cionae.</title>
        <authorList>
            <person name="Hunter E.S."/>
            <person name="Paight C.J."/>
            <person name="Lane C.E."/>
        </authorList>
    </citation>
    <scope>NUCLEOTIDE SEQUENCE [LARGE SCALE GENOMIC DNA]</scope>
    <source>
        <strain evidence="3">ESH_2018</strain>
    </source>
</reference>
<evidence type="ECO:0000256" key="2">
    <source>
        <dbReference type="SAM" id="Phobius"/>
    </source>
</evidence>
<evidence type="ECO:0000256" key="1">
    <source>
        <dbReference type="SAM" id="Coils"/>
    </source>
</evidence>
<dbReference type="SUPFAM" id="SSF52540">
    <property type="entry name" value="P-loop containing nucleoside triphosphate hydrolases"/>
    <property type="match status" value="1"/>
</dbReference>
<gene>
    <name evidence="3" type="ORF">IE077_000863</name>
</gene>